<dbReference type="PANTHER" id="PTHR30290:SF9">
    <property type="entry name" value="OLIGOPEPTIDE-BINDING PROTEIN APPA"/>
    <property type="match status" value="1"/>
</dbReference>
<dbReference type="Gene3D" id="3.40.190.10">
    <property type="entry name" value="Periplasmic binding protein-like II"/>
    <property type="match status" value="1"/>
</dbReference>
<dbReference type="Pfam" id="PF00496">
    <property type="entry name" value="SBP_bac_5"/>
    <property type="match status" value="1"/>
</dbReference>
<dbReference type="PANTHER" id="PTHR30290">
    <property type="entry name" value="PERIPLASMIC BINDING COMPONENT OF ABC TRANSPORTER"/>
    <property type="match status" value="1"/>
</dbReference>
<comment type="similarity">
    <text evidence="1">Belongs to the bacterial solute-binding protein 5 family.</text>
</comment>
<feature type="signal peptide" evidence="4">
    <location>
        <begin position="1"/>
        <end position="36"/>
    </location>
</feature>
<dbReference type="EMBL" id="JBAKAR010000007">
    <property type="protein sequence ID" value="MEL0613510.1"/>
    <property type="molecule type" value="Genomic_DNA"/>
</dbReference>
<reference evidence="6 7" key="1">
    <citation type="submission" date="2024-02" db="EMBL/GenBank/DDBJ databases">
        <title>Bacteria isolated from the canopy kelp, Nereocystis luetkeana.</title>
        <authorList>
            <person name="Pfister C.A."/>
            <person name="Younker I.T."/>
            <person name="Light S.H."/>
        </authorList>
    </citation>
    <scope>NUCLEOTIDE SEQUENCE [LARGE SCALE GENOMIC DNA]</scope>
    <source>
        <strain evidence="6 7">TI.4.07</strain>
    </source>
</reference>
<accession>A0ABU9G4U7</accession>
<gene>
    <name evidence="6" type="ORF">V6242_10155</name>
</gene>
<dbReference type="Gene3D" id="3.10.105.10">
    <property type="entry name" value="Dipeptide-binding Protein, Domain 3"/>
    <property type="match status" value="1"/>
</dbReference>
<dbReference type="PIRSF" id="PIRSF002741">
    <property type="entry name" value="MppA"/>
    <property type="match status" value="1"/>
</dbReference>
<dbReference type="CDD" id="cd08498">
    <property type="entry name" value="PBP2_NikA_DppA_OppA_like_2"/>
    <property type="match status" value="1"/>
</dbReference>
<protein>
    <submittedName>
        <fullName evidence="6">ABC transporter substrate-binding protein</fullName>
    </submittedName>
</protein>
<dbReference type="Proteomes" id="UP001379949">
    <property type="component" value="Unassembled WGS sequence"/>
</dbReference>
<evidence type="ECO:0000313" key="7">
    <source>
        <dbReference type="Proteomes" id="UP001379949"/>
    </source>
</evidence>
<dbReference type="Gene3D" id="3.90.76.10">
    <property type="entry name" value="Dipeptide-binding Protein, Domain 1"/>
    <property type="match status" value="1"/>
</dbReference>
<feature type="chain" id="PRO_5046946119" evidence="4">
    <location>
        <begin position="37"/>
        <end position="525"/>
    </location>
</feature>
<keyword evidence="2" id="KW-0813">Transport</keyword>
<evidence type="ECO:0000313" key="6">
    <source>
        <dbReference type="EMBL" id="MEL0613510.1"/>
    </source>
</evidence>
<dbReference type="InterPro" id="IPR030678">
    <property type="entry name" value="Peptide/Ni-bd"/>
</dbReference>
<evidence type="ECO:0000259" key="5">
    <source>
        <dbReference type="Pfam" id="PF00496"/>
    </source>
</evidence>
<evidence type="ECO:0000256" key="3">
    <source>
        <dbReference type="ARBA" id="ARBA00022729"/>
    </source>
</evidence>
<feature type="domain" description="Solute-binding protein family 5" evidence="5">
    <location>
        <begin position="79"/>
        <end position="436"/>
    </location>
</feature>
<dbReference type="InterPro" id="IPR039424">
    <property type="entry name" value="SBP_5"/>
</dbReference>
<evidence type="ECO:0000256" key="2">
    <source>
        <dbReference type="ARBA" id="ARBA00022448"/>
    </source>
</evidence>
<organism evidence="6 7">
    <name type="scientific">Marinomonas arenicola</name>
    <dbReference type="NCBI Taxonomy" id="569601"/>
    <lineage>
        <taxon>Bacteria</taxon>
        <taxon>Pseudomonadati</taxon>
        <taxon>Pseudomonadota</taxon>
        <taxon>Gammaproteobacteria</taxon>
        <taxon>Oceanospirillales</taxon>
        <taxon>Oceanospirillaceae</taxon>
        <taxon>Marinomonas</taxon>
    </lineage>
</organism>
<evidence type="ECO:0000256" key="1">
    <source>
        <dbReference type="ARBA" id="ARBA00005695"/>
    </source>
</evidence>
<dbReference type="SUPFAM" id="SSF53850">
    <property type="entry name" value="Periplasmic binding protein-like II"/>
    <property type="match status" value="1"/>
</dbReference>
<name>A0ABU9G4U7_9GAMM</name>
<proteinExistence type="inferred from homology"/>
<keyword evidence="7" id="KW-1185">Reference proteome</keyword>
<keyword evidence="3 4" id="KW-0732">Signal</keyword>
<sequence length="525" mass="60036">MLISALHYLKLNHCRFFARAFLLSITTLLTCQTASAVTLKMAFDADPVSLDPHEQLSEGTLQFSHMVFDPLVRWKQNGQIEPRLATHWKQITPTTTRFFLRKNVHFQTGNVFTAEDVAYTIRRLKRSPDFRAMFDAIRSVVVINKYTVDIRSTNTNPLLLNIMTYVFPMDKVFYQGRDEIIKFGNSFASQRVSGTGPFIVQEREPGVRMVLTRNKDYWDTKSKGNVDKIILTPIKTDSTRLAALLSGDVDFIFPVSPIDIERTKNSKGIKIITLPTGRILLLHLNEKRRSEFRDVRVRRAINLAINQQLIVEKILRGYAIPAGQLSASKFLGHVDSIKPEYNLPKALELMKQAGYEKGFRVSMMAPNNRYMNDDKVAQAIAAMLGRIHITVDLKTLPKAQYFQQYDERAADIMMLGWQSDTEDSNNLFEFIIACQDAKSGLGAYNASEYCAPSINEDIKLANREMNPEKRARIMQQVEIKLHNDAAIVPLYWQYNTWAAKNNLHIESIVNDQNYPFLGDLVIDEK</sequence>
<dbReference type="RefSeq" id="WP_341567282.1">
    <property type="nucleotide sequence ID" value="NZ_JBAKAR010000007.1"/>
</dbReference>
<dbReference type="InterPro" id="IPR000914">
    <property type="entry name" value="SBP_5_dom"/>
</dbReference>
<comment type="caution">
    <text evidence="6">The sequence shown here is derived from an EMBL/GenBank/DDBJ whole genome shotgun (WGS) entry which is preliminary data.</text>
</comment>
<evidence type="ECO:0000256" key="4">
    <source>
        <dbReference type="SAM" id="SignalP"/>
    </source>
</evidence>